<feature type="compositionally biased region" description="Polar residues" evidence="1">
    <location>
        <begin position="168"/>
        <end position="180"/>
    </location>
</feature>
<comment type="caution">
    <text evidence="2">The sequence shown here is derived from an EMBL/GenBank/DDBJ whole genome shotgun (WGS) entry which is preliminary data.</text>
</comment>
<feature type="compositionally biased region" description="Polar residues" evidence="1">
    <location>
        <begin position="27"/>
        <end position="45"/>
    </location>
</feature>
<reference evidence="2 3" key="1">
    <citation type="journal article" date="2021" name="Elife">
        <title>Chloroplast acquisition without the gene transfer in kleptoplastic sea slugs, Plakobranchus ocellatus.</title>
        <authorList>
            <person name="Maeda T."/>
            <person name="Takahashi S."/>
            <person name="Yoshida T."/>
            <person name="Shimamura S."/>
            <person name="Takaki Y."/>
            <person name="Nagai Y."/>
            <person name="Toyoda A."/>
            <person name="Suzuki Y."/>
            <person name="Arimoto A."/>
            <person name="Ishii H."/>
            <person name="Satoh N."/>
            <person name="Nishiyama T."/>
            <person name="Hasebe M."/>
            <person name="Maruyama T."/>
            <person name="Minagawa J."/>
            <person name="Obokata J."/>
            <person name="Shigenobu S."/>
        </authorList>
    </citation>
    <scope>NUCLEOTIDE SEQUENCE [LARGE SCALE GENOMIC DNA]</scope>
</reference>
<evidence type="ECO:0000313" key="2">
    <source>
        <dbReference type="EMBL" id="GFN90603.1"/>
    </source>
</evidence>
<feature type="compositionally biased region" description="Basic and acidic residues" evidence="1">
    <location>
        <begin position="156"/>
        <end position="167"/>
    </location>
</feature>
<evidence type="ECO:0000313" key="3">
    <source>
        <dbReference type="Proteomes" id="UP000735302"/>
    </source>
</evidence>
<dbReference type="EMBL" id="BLXT01002056">
    <property type="protein sequence ID" value="GFN90603.1"/>
    <property type="molecule type" value="Genomic_DNA"/>
</dbReference>
<sequence>MEGKKQAGESSGSSGKADGYQVRGSRFESQSGHSQSSIAPLYPPNTSWVARSLKTRLKKRWRVKQRTEEDSSSEVDLSLNVLRVRGNDKDSLLLLQGTWGRVPADCRIWSTASTVVDRAEKNAQEIGQEGHEEGMPIGRTLYKSDVDPIVQSDNGEGNRVHQEDEINKSANTEPSQSWTVTIARRLPKDQYS</sequence>
<keyword evidence="3" id="KW-1185">Reference proteome</keyword>
<protein>
    <submittedName>
        <fullName evidence="2">Uncharacterized protein</fullName>
    </submittedName>
</protein>
<feature type="region of interest" description="Disordered" evidence="1">
    <location>
        <begin position="1"/>
        <end position="45"/>
    </location>
</feature>
<evidence type="ECO:0000256" key="1">
    <source>
        <dbReference type="SAM" id="MobiDB-lite"/>
    </source>
</evidence>
<name>A0AAV3Z864_9GAST</name>
<proteinExistence type="predicted"/>
<dbReference type="AlphaFoldDB" id="A0AAV3Z864"/>
<organism evidence="2 3">
    <name type="scientific">Plakobranchus ocellatus</name>
    <dbReference type="NCBI Taxonomy" id="259542"/>
    <lineage>
        <taxon>Eukaryota</taxon>
        <taxon>Metazoa</taxon>
        <taxon>Spiralia</taxon>
        <taxon>Lophotrochozoa</taxon>
        <taxon>Mollusca</taxon>
        <taxon>Gastropoda</taxon>
        <taxon>Heterobranchia</taxon>
        <taxon>Euthyneura</taxon>
        <taxon>Panpulmonata</taxon>
        <taxon>Sacoglossa</taxon>
        <taxon>Placobranchoidea</taxon>
        <taxon>Plakobranchidae</taxon>
        <taxon>Plakobranchus</taxon>
    </lineage>
</organism>
<gene>
    <name evidence="2" type="ORF">PoB_001710900</name>
</gene>
<dbReference type="Proteomes" id="UP000735302">
    <property type="component" value="Unassembled WGS sequence"/>
</dbReference>
<accession>A0AAV3Z864</accession>
<feature type="region of interest" description="Disordered" evidence="1">
    <location>
        <begin position="147"/>
        <end position="192"/>
    </location>
</feature>